<proteinExistence type="predicted"/>
<sequence length="237" mass="26336">MSGIQAVLILLWWVAVGALVFWVFRRKARKKREARETYAELQSFAESRGWRYENGVPGLVDAYQGASPLPITASGLGGDHVVTGSHRGFGFRAFEYRHYSTDLDVDGADTSSVTIHSFWALNLGVEVPDLRIYRDGWFDTVSRGRAMEVGIPQLDKDFHIVSKDEERARAVLFGGLAEFLTSDRRASELELRLHNGQLITWRTRTGLSSATFDGPLDYLADAAGHLGIGTPAQPPRL</sequence>
<reference evidence="2 3" key="1">
    <citation type="journal article" date="2016" name="Front. Microbiol.">
        <title>Comparative Genomics Analysis of Streptomyces Species Reveals Their Adaptation to the Marine Environment and Their Diversity at the Genomic Level.</title>
        <authorList>
            <person name="Tian X."/>
            <person name="Zhang Z."/>
            <person name="Yang T."/>
            <person name="Chen M."/>
            <person name="Li J."/>
            <person name="Chen F."/>
            <person name="Yang J."/>
            <person name="Li W."/>
            <person name="Zhang B."/>
            <person name="Zhang Z."/>
            <person name="Wu J."/>
            <person name="Zhang C."/>
            <person name="Long L."/>
            <person name="Xiao J."/>
        </authorList>
    </citation>
    <scope>NUCLEOTIDE SEQUENCE [LARGE SCALE GENOMIC DNA]</scope>
    <source>
        <strain evidence="2 3">SCSIO 10390</strain>
    </source>
</reference>
<evidence type="ECO:0000313" key="3">
    <source>
        <dbReference type="Proteomes" id="UP000176087"/>
    </source>
</evidence>
<protein>
    <recommendedName>
        <fullName evidence="4">DUF3137 domain-containing protein</fullName>
    </recommendedName>
</protein>
<dbReference type="AlphaFoldDB" id="A0A1E7JP69"/>
<comment type="caution">
    <text evidence="2">The sequence shown here is derived from an EMBL/GenBank/DDBJ whole genome shotgun (WGS) entry which is preliminary data.</text>
</comment>
<evidence type="ECO:0000313" key="2">
    <source>
        <dbReference type="EMBL" id="OEU90043.1"/>
    </source>
</evidence>
<evidence type="ECO:0000256" key="1">
    <source>
        <dbReference type="SAM" id="Phobius"/>
    </source>
</evidence>
<evidence type="ECO:0008006" key="4">
    <source>
        <dbReference type="Google" id="ProtNLM"/>
    </source>
</evidence>
<dbReference type="EMBL" id="LJGT01000038">
    <property type="protein sequence ID" value="OEU90043.1"/>
    <property type="molecule type" value="Genomic_DNA"/>
</dbReference>
<keyword evidence="3" id="KW-1185">Reference proteome</keyword>
<keyword evidence="1" id="KW-0812">Transmembrane</keyword>
<keyword evidence="1" id="KW-1133">Transmembrane helix</keyword>
<name>A0A1E7JP69_9ACTN</name>
<dbReference type="OrthoDB" id="3812641at2"/>
<dbReference type="PATRIC" id="fig|933944.6.peg.4653"/>
<feature type="transmembrane region" description="Helical" evidence="1">
    <location>
        <begin position="6"/>
        <end position="24"/>
    </location>
</feature>
<organism evidence="2 3">
    <name type="scientific">Streptomyces abyssalis</name>
    <dbReference type="NCBI Taxonomy" id="933944"/>
    <lineage>
        <taxon>Bacteria</taxon>
        <taxon>Bacillati</taxon>
        <taxon>Actinomycetota</taxon>
        <taxon>Actinomycetes</taxon>
        <taxon>Kitasatosporales</taxon>
        <taxon>Streptomycetaceae</taxon>
        <taxon>Streptomyces</taxon>
    </lineage>
</organism>
<dbReference type="RefSeq" id="WP_070012876.1">
    <property type="nucleotide sequence ID" value="NZ_LJGT01000038.1"/>
</dbReference>
<accession>A0A1E7JP69</accession>
<gene>
    <name evidence="2" type="ORF">AN215_10600</name>
</gene>
<keyword evidence="1" id="KW-0472">Membrane</keyword>
<dbReference type="Proteomes" id="UP000176087">
    <property type="component" value="Unassembled WGS sequence"/>
</dbReference>